<evidence type="ECO:0000256" key="1">
    <source>
        <dbReference type="SAM" id="Phobius"/>
    </source>
</evidence>
<evidence type="ECO:0000259" key="3">
    <source>
        <dbReference type="Pfam" id="PF23543"/>
    </source>
</evidence>
<dbReference type="Pfam" id="PF23543">
    <property type="entry name" value="DUF6688_C"/>
    <property type="match status" value="1"/>
</dbReference>
<dbReference type="RefSeq" id="WP_327445295.1">
    <property type="nucleotide sequence ID" value="NZ_WHJC01000486.1"/>
</dbReference>
<keyword evidence="1" id="KW-1133">Transmembrane helix</keyword>
<gene>
    <name evidence="4" type="ORF">GBZ86_15820</name>
</gene>
<accession>A0A6I1MQ48</accession>
<reference evidence="4 5" key="1">
    <citation type="submission" date="2019-10" db="EMBL/GenBank/DDBJ databases">
        <title>The Genome Sequence of Clostridium tarantellae Isolated from Fish Brain.</title>
        <authorList>
            <person name="Bano L."/>
            <person name="Kiel M."/>
            <person name="Sales G."/>
            <person name="Doxey A.C."/>
            <person name="Mansfield M.J."/>
            <person name="Schiavone M."/>
            <person name="Rossetto O."/>
            <person name="Pirazzini M."/>
            <person name="Dobrindt U."/>
            <person name="Montecucco C."/>
        </authorList>
    </citation>
    <scope>NUCLEOTIDE SEQUENCE [LARGE SCALE GENOMIC DNA]</scope>
    <source>
        <strain evidence="4 5">DSM 3997</strain>
    </source>
</reference>
<name>A0A6I1MQ48_9CLOT</name>
<evidence type="ECO:0000259" key="2">
    <source>
        <dbReference type="Pfam" id="PF20394"/>
    </source>
</evidence>
<sequence length="175" mass="20488">HHKLPILCIIALFPVLIIIQLILVLFGQQPDSFIKAFLDTSTYKYSTIIPPDPVSIPRRGHYLCTVSARGHKKIVKPLRNGIRHGNTILVNRQLLVSNAFENILEQYTPKLHKGIRYIYDKFGYPLSKHINNKYTADFTYFIMKPLEWLFIIVLYCIDKNPENRISIQYSELRKF</sequence>
<keyword evidence="1" id="KW-0472">Membrane</keyword>
<dbReference type="InterPro" id="IPR056491">
    <property type="entry name" value="DUF6688_C"/>
</dbReference>
<proteinExistence type="predicted"/>
<dbReference type="Proteomes" id="UP000430345">
    <property type="component" value="Unassembled WGS sequence"/>
</dbReference>
<feature type="domain" description="DUF6688" evidence="2">
    <location>
        <begin position="3"/>
        <end position="54"/>
    </location>
</feature>
<protein>
    <submittedName>
        <fullName evidence="4">Uncharacterized protein</fullName>
    </submittedName>
</protein>
<evidence type="ECO:0000313" key="5">
    <source>
        <dbReference type="Proteomes" id="UP000430345"/>
    </source>
</evidence>
<feature type="non-terminal residue" evidence="4">
    <location>
        <position position="1"/>
    </location>
</feature>
<dbReference type="AlphaFoldDB" id="A0A6I1MQ48"/>
<keyword evidence="1" id="KW-0812">Transmembrane</keyword>
<evidence type="ECO:0000313" key="4">
    <source>
        <dbReference type="EMBL" id="MPQ45184.1"/>
    </source>
</evidence>
<dbReference type="EMBL" id="WHJC01000486">
    <property type="protein sequence ID" value="MPQ45184.1"/>
    <property type="molecule type" value="Genomic_DNA"/>
</dbReference>
<feature type="domain" description="DUF6688" evidence="3">
    <location>
        <begin position="60"/>
        <end position="170"/>
    </location>
</feature>
<organism evidence="4 5">
    <name type="scientific">Clostridium tarantellae</name>
    <dbReference type="NCBI Taxonomy" id="39493"/>
    <lineage>
        <taxon>Bacteria</taxon>
        <taxon>Bacillati</taxon>
        <taxon>Bacillota</taxon>
        <taxon>Clostridia</taxon>
        <taxon>Eubacteriales</taxon>
        <taxon>Clostridiaceae</taxon>
        <taxon>Clostridium</taxon>
    </lineage>
</organism>
<comment type="caution">
    <text evidence="4">The sequence shown here is derived from an EMBL/GenBank/DDBJ whole genome shotgun (WGS) entry which is preliminary data.</text>
</comment>
<feature type="transmembrane region" description="Helical" evidence="1">
    <location>
        <begin position="6"/>
        <end position="26"/>
    </location>
</feature>
<dbReference type="Pfam" id="PF20394">
    <property type="entry name" value="DUF6688"/>
    <property type="match status" value="1"/>
</dbReference>
<keyword evidence="5" id="KW-1185">Reference proteome</keyword>
<dbReference type="InterPro" id="IPR046510">
    <property type="entry name" value="DUF6688_N"/>
</dbReference>